<keyword evidence="1" id="KW-0732">Signal</keyword>
<reference evidence="2 3" key="1">
    <citation type="submission" date="2024-02" db="EMBL/GenBank/DDBJ databases">
        <title>de novo genome assembly of Solanum bulbocastanum strain 11H21.</title>
        <authorList>
            <person name="Hosaka A.J."/>
        </authorList>
    </citation>
    <scope>NUCLEOTIDE SEQUENCE [LARGE SCALE GENOMIC DNA]</scope>
    <source>
        <tissue evidence="2">Young leaves</tissue>
    </source>
</reference>
<accession>A0AAN8YB72</accession>
<proteinExistence type="predicted"/>
<keyword evidence="3" id="KW-1185">Reference proteome</keyword>
<dbReference type="Proteomes" id="UP001371456">
    <property type="component" value="Unassembled WGS sequence"/>
</dbReference>
<evidence type="ECO:0000313" key="3">
    <source>
        <dbReference type="Proteomes" id="UP001371456"/>
    </source>
</evidence>
<organism evidence="2 3">
    <name type="scientific">Solanum bulbocastanum</name>
    <name type="common">Wild potato</name>
    <dbReference type="NCBI Taxonomy" id="147425"/>
    <lineage>
        <taxon>Eukaryota</taxon>
        <taxon>Viridiplantae</taxon>
        <taxon>Streptophyta</taxon>
        <taxon>Embryophyta</taxon>
        <taxon>Tracheophyta</taxon>
        <taxon>Spermatophyta</taxon>
        <taxon>Magnoliopsida</taxon>
        <taxon>eudicotyledons</taxon>
        <taxon>Gunneridae</taxon>
        <taxon>Pentapetalae</taxon>
        <taxon>asterids</taxon>
        <taxon>lamiids</taxon>
        <taxon>Solanales</taxon>
        <taxon>Solanaceae</taxon>
        <taxon>Solanoideae</taxon>
        <taxon>Solaneae</taxon>
        <taxon>Solanum</taxon>
    </lineage>
</organism>
<dbReference type="AlphaFoldDB" id="A0AAN8YB72"/>
<evidence type="ECO:0000256" key="1">
    <source>
        <dbReference type="SAM" id="SignalP"/>
    </source>
</evidence>
<dbReference type="EMBL" id="JBANQN010000006">
    <property type="protein sequence ID" value="KAK6786102.1"/>
    <property type="molecule type" value="Genomic_DNA"/>
</dbReference>
<sequence>MTPYSSSNSFSPTLILCLIIAFFMTPSASNPLAQVCINSKNPKFCLEVFALNTYDNPLAQVCINSKNPRFG</sequence>
<feature type="chain" id="PRO_5042991687" evidence="1">
    <location>
        <begin position="30"/>
        <end position="71"/>
    </location>
</feature>
<gene>
    <name evidence="2" type="ORF">RDI58_014627</name>
</gene>
<name>A0AAN8YB72_SOLBU</name>
<evidence type="ECO:0000313" key="2">
    <source>
        <dbReference type="EMBL" id="KAK6786102.1"/>
    </source>
</evidence>
<feature type="signal peptide" evidence="1">
    <location>
        <begin position="1"/>
        <end position="29"/>
    </location>
</feature>
<protein>
    <submittedName>
        <fullName evidence="2">Uncharacterized protein</fullName>
    </submittedName>
</protein>
<comment type="caution">
    <text evidence="2">The sequence shown here is derived from an EMBL/GenBank/DDBJ whole genome shotgun (WGS) entry which is preliminary data.</text>
</comment>